<evidence type="ECO:0000313" key="1">
    <source>
        <dbReference type="EMBL" id="CAG5017420.1"/>
    </source>
</evidence>
<accession>A0A916JIY6</accession>
<reference evidence="1" key="1">
    <citation type="submission" date="2021-04" db="EMBL/GenBank/DDBJ databases">
        <authorList>
            <person name="Rodrigo-Torres L."/>
            <person name="Arahal R. D."/>
            <person name="Lucena T."/>
        </authorList>
    </citation>
    <scope>NUCLEOTIDE SEQUENCE</scope>
    <source>
        <strain evidence="1">CECT 9275</strain>
    </source>
</reference>
<dbReference type="InterPro" id="IPR011463">
    <property type="entry name" value="DUF1569"/>
</dbReference>
<evidence type="ECO:0008006" key="3">
    <source>
        <dbReference type="Google" id="ProtNLM"/>
    </source>
</evidence>
<organism evidence="1 2">
    <name type="scientific">Dyadobacter helix</name>
    <dbReference type="NCBI Taxonomy" id="2822344"/>
    <lineage>
        <taxon>Bacteria</taxon>
        <taxon>Pseudomonadati</taxon>
        <taxon>Bacteroidota</taxon>
        <taxon>Cytophagia</taxon>
        <taxon>Cytophagales</taxon>
        <taxon>Spirosomataceae</taxon>
        <taxon>Dyadobacter</taxon>
    </lineage>
</organism>
<dbReference type="EMBL" id="CAJRAF010000004">
    <property type="protein sequence ID" value="CAG5017420.1"/>
    <property type="molecule type" value="Genomic_DNA"/>
</dbReference>
<name>A0A916JIY6_9BACT</name>
<dbReference type="InterPro" id="IPR034660">
    <property type="entry name" value="DinB/YfiT-like"/>
</dbReference>
<dbReference type="Gene3D" id="1.20.120.450">
    <property type="entry name" value="dinb family like domain"/>
    <property type="match status" value="1"/>
</dbReference>
<comment type="caution">
    <text evidence="1">The sequence shown here is derived from an EMBL/GenBank/DDBJ whole genome shotgun (WGS) entry which is preliminary data.</text>
</comment>
<sequence length="152" mass="17850">MALPNIFSKAVTDAVIERINKLTKDTIPEWGKMTAAQMLAHCCVSYEYVFDNNHKRPGALMRWIMKSFLKNAVVGEKPYQRNSPTASDFRITDDRDFALEKERLISYLRRTQELGADYFDGRESHSFGKLNITEWNNMFYKHLDHHLTQFRV</sequence>
<gene>
    <name evidence="1" type="ORF">DYBT9275_05768</name>
</gene>
<dbReference type="Proteomes" id="UP000680038">
    <property type="component" value="Unassembled WGS sequence"/>
</dbReference>
<dbReference type="Pfam" id="PF07606">
    <property type="entry name" value="DUF1569"/>
    <property type="match status" value="1"/>
</dbReference>
<keyword evidence="2" id="KW-1185">Reference proteome</keyword>
<evidence type="ECO:0000313" key="2">
    <source>
        <dbReference type="Proteomes" id="UP000680038"/>
    </source>
</evidence>
<dbReference type="AlphaFoldDB" id="A0A916JIY6"/>
<protein>
    <recommendedName>
        <fullName evidence="3">DUF1569 domain-containing protein</fullName>
    </recommendedName>
</protein>
<dbReference type="RefSeq" id="WP_215242108.1">
    <property type="nucleotide sequence ID" value="NZ_CAJRAF010000004.1"/>
</dbReference>
<proteinExistence type="predicted"/>